<sequence length="66" mass="6878">MEWPGALTRALSLRVANPNVGKLVILALNLSSFGRSVSPAPAGAKPINGDIRGCQDDIDGVHLITL</sequence>
<proteinExistence type="predicted"/>
<dbReference type="Proteomes" id="UP000593564">
    <property type="component" value="Unassembled WGS sequence"/>
</dbReference>
<organism evidence="1 2">
    <name type="scientific">Camellia sinensis</name>
    <name type="common">Tea plant</name>
    <name type="synonym">Thea sinensis</name>
    <dbReference type="NCBI Taxonomy" id="4442"/>
    <lineage>
        <taxon>Eukaryota</taxon>
        <taxon>Viridiplantae</taxon>
        <taxon>Streptophyta</taxon>
        <taxon>Embryophyta</taxon>
        <taxon>Tracheophyta</taxon>
        <taxon>Spermatophyta</taxon>
        <taxon>Magnoliopsida</taxon>
        <taxon>eudicotyledons</taxon>
        <taxon>Gunneridae</taxon>
        <taxon>Pentapetalae</taxon>
        <taxon>asterids</taxon>
        <taxon>Ericales</taxon>
        <taxon>Theaceae</taxon>
        <taxon>Camellia</taxon>
    </lineage>
</organism>
<evidence type="ECO:0000313" key="1">
    <source>
        <dbReference type="EMBL" id="KAF5942592.1"/>
    </source>
</evidence>
<gene>
    <name evidence="1" type="ORF">HYC85_020234</name>
</gene>
<protein>
    <submittedName>
        <fullName evidence="1">Uncharacterized protein</fullName>
    </submittedName>
</protein>
<comment type="caution">
    <text evidence="1">The sequence shown here is derived from an EMBL/GenBank/DDBJ whole genome shotgun (WGS) entry which is preliminary data.</text>
</comment>
<keyword evidence="2" id="KW-1185">Reference proteome</keyword>
<reference evidence="2" key="1">
    <citation type="journal article" date="2020" name="Nat. Commun.">
        <title>Genome assembly of wild tea tree DASZ reveals pedigree and selection history of tea varieties.</title>
        <authorList>
            <person name="Zhang W."/>
            <person name="Zhang Y."/>
            <person name="Qiu H."/>
            <person name="Guo Y."/>
            <person name="Wan H."/>
            <person name="Zhang X."/>
            <person name="Scossa F."/>
            <person name="Alseekh S."/>
            <person name="Zhang Q."/>
            <person name="Wang P."/>
            <person name="Xu L."/>
            <person name="Schmidt M.H."/>
            <person name="Jia X."/>
            <person name="Li D."/>
            <person name="Zhu A."/>
            <person name="Guo F."/>
            <person name="Chen W."/>
            <person name="Ni D."/>
            <person name="Usadel B."/>
            <person name="Fernie A.R."/>
            <person name="Wen W."/>
        </authorList>
    </citation>
    <scope>NUCLEOTIDE SEQUENCE [LARGE SCALE GENOMIC DNA]</scope>
    <source>
        <strain evidence="2">cv. G240</strain>
    </source>
</reference>
<dbReference type="AlphaFoldDB" id="A0A7J7GP62"/>
<accession>A0A7J7GP62</accession>
<evidence type="ECO:0000313" key="2">
    <source>
        <dbReference type="Proteomes" id="UP000593564"/>
    </source>
</evidence>
<dbReference type="EMBL" id="JACBKZ010000009">
    <property type="protein sequence ID" value="KAF5942592.1"/>
    <property type="molecule type" value="Genomic_DNA"/>
</dbReference>
<reference evidence="1 2" key="2">
    <citation type="submission" date="2020-07" db="EMBL/GenBank/DDBJ databases">
        <title>Genome assembly of wild tea tree DASZ reveals pedigree and selection history of tea varieties.</title>
        <authorList>
            <person name="Zhang W."/>
        </authorList>
    </citation>
    <scope>NUCLEOTIDE SEQUENCE [LARGE SCALE GENOMIC DNA]</scope>
    <source>
        <strain evidence="2">cv. G240</strain>
        <tissue evidence="1">Leaf</tissue>
    </source>
</reference>
<name>A0A7J7GP62_CAMSI</name>